<organism evidence="10 11">
    <name type="scientific">Corynascus novoguineensis</name>
    <dbReference type="NCBI Taxonomy" id="1126955"/>
    <lineage>
        <taxon>Eukaryota</taxon>
        <taxon>Fungi</taxon>
        <taxon>Dikarya</taxon>
        <taxon>Ascomycota</taxon>
        <taxon>Pezizomycotina</taxon>
        <taxon>Sordariomycetes</taxon>
        <taxon>Sordariomycetidae</taxon>
        <taxon>Sordariales</taxon>
        <taxon>Chaetomiaceae</taxon>
        <taxon>Corynascus</taxon>
    </lineage>
</organism>
<keyword evidence="5 9" id="KW-0560">Oxidoreductase</keyword>
<dbReference type="SUPFAM" id="SSF48264">
    <property type="entry name" value="Cytochrome P450"/>
    <property type="match status" value="1"/>
</dbReference>
<dbReference type="Pfam" id="PF00067">
    <property type="entry name" value="p450"/>
    <property type="match status" value="1"/>
</dbReference>
<name>A0AAN7HFC9_9PEZI</name>
<keyword evidence="11" id="KW-1185">Reference proteome</keyword>
<dbReference type="InterPro" id="IPR017972">
    <property type="entry name" value="Cyt_P450_CS"/>
</dbReference>
<evidence type="ECO:0000256" key="4">
    <source>
        <dbReference type="ARBA" id="ARBA00022723"/>
    </source>
</evidence>
<dbReference type="GO" id="GO:0016705">
    <property type="term" value="F:oxidoreductase activity, acting on paired donors, with incorporation or reduction of molecular oxygen"/>
    <property type="evidence" value="ECO:0007669"/>
    <property type="project" value="InterPro"/>
</dbReference>
<keyword evidence="6 8" id="KW-0408">Iron</keyword>
<dbReference type="GO" id="GO:0004497">
    <property type="term" value="F:monooxygenase activity"/>
    <property type="evidence" value="ECO:0007669"/>
    <property type="project" value="UniProtKB-KW"/>
</dbReference>
<evidence type="ECO:0000256" key="1">
    <source>
        <dbReference type="ARBA" id="ARBA00001971"/>
    </source>
</evidence>
<evidence type="ECO:0000256" key="2">
    <source>
        <dbReference type="ARBA" id="ARBA00010617"/>
    </source>
</evidence>
<keyword evidence="7 9" id="KW-0503">Monooxygenase</keyword>
<proteinExistence type="inferred from homology"/>
<dbReference type="GO" id="GO:0005506">
    <property type="term" value="F:iron ion binding"/>
    <property type="evidence" value="ECO:0007669"/>
    <property type="project" value="InterPro"/>
</dbReference>
<evidence type="ECO:0000256" key="5">
    <source>
        <dbReference type="ARBA" id="ARBA00023002"/>
    </source>
</evidence>
<evidence type="ECO:0000256" key="7">
    <source>
        <dbReference type="ARBA" id="ARBA00023033"/>
    </source>
</evidence>
<evidence type="ECO:0000256" key="8">
    <source>
        <dbReference type="PIRSR" id="PIRSR602403-1"/>
    </source>
</evidence>
<dbReference type="InterPro" id="IPR002403">
    <property type="entry name" value="Cyt_P450_E_grp-IV"/>
</dbReference>
<dbReference type="CDD" id="cd11041">
    <property type="entry name" value="CYP503A1-like"/>
    <property type="match status" value="1"/>
</dbReference>
<dbReference type="PANTHER" id="PTHR46206">
    <property type="entry name" value="CYTOCHROME P450"/>
    <property type="match status" value="1"/>
</dbReference>
<evidence type="ECO:0000313" key="11">
    <source>
        <dbReference type="Proteomes" id="UP001303647"/>
    </source>
</evidence>
<comment type="similarity">
    <text evidence="2 9">Belongs to the cytochrome P450 family.</text>
</comment>
<dbReference type="InterPro" id="IPR001128">
    <property type="entry name" value="Cyt_P450"/>
</dbReference>
<dbReference type="AlphaFoldDB" id="A0AAN7HFC9"/>
<dbReference type="PROSITE" id="PS00086">
    <property type="entry name" value="CYTOCHROME_P450"/>
    <property type="match status" value="1"/>
</dbReference>
<feature type="binding site" description="axial binding residue" evidence="8">
    <location>
        <position position="439"/>
    </location>
    <ligand>
        <name>heme</name>
        <dbReference type="ChEBI" id="CHEBI:30413"/>
    </ligand>
    <ligandPart>
        <name>Fe</name>
        <dbReference type="ChEBI" id="CHEBI:18248"/>
    </ligandPart>
</feature>
<sequence length="501" mass="56733">MLLEFVLAARTWAVLALLVGAYLLLRPRHRAPFPIVNRYRLDFLGRRANREVQTNARRLISEGLSKHQGPIIIAIPYGQKIVLPSSLASWVKSNKDLDHHQLVREDFFYGIPGFEALSMLHSGDEMVIDVIKTKMGQNDSTLVPINASLSKGFRELWGDDRTWHTLDWQKDTMGIIARAASSVFVGPEKADDPEWLDLVQGYVLAYFTGVRDLHRYPPWSRSVVHWFLPSAVACRRYVHRARVLMNELLRERQAKNDRAVLEGKQQPDYNDALAWVQAASGGRTEAGDAQLSLAMAAFFTTTELFRQVLIELARHPELVDPLMSEISARLSAQGISVAATSNMVLLDSFLKEAQRRSSGLVALERIASKSTVLPDGKVIPRGSHIVVDSAALWDPDLYPDPHQFDARRFLLKRQEGDQSSRFVQSSISYNVFGGGRHICPGRFFVSNELKLALAHLLFKYDIRLAKNCQPRNSWDGFYTLLDPFTQLEVRRKHSSLENLLH</sequence>
<evidence type="ECO:0000313" key="10">
    <source>
        <dbReference type="EMBL" id="KAK4243197.1"/>
    </source>
</evidence>
<dbReference type="PANTHER" id="PTHR46206:SF2">
    <property type="entry name" value="CYTOCHROME P450 MONOOXYGENASE AUSG-RELATED"/>
    <property type="match status" value="1"/>
</dbReference>
<dbReference type="PRINTS" id="PR00465">
    <property type="entry name" value="EP450IV"/>
</dbReference>
<dbReference type="Proteomes" id="UP001303647">
    <property type="component" value="Unassembled WGS sequence"/>
</dbReference>
<evidence type="ECO:0000256" key="3">
    <source>
        <dbReference type="ARBA" id="ARBA00022617"/>
    </source>
</evidence>
<evidence type="ECO:0000256" key="9">
    <source>
        <dbReference type="RuleBase" id="RU000461"/>
    </source>
</evidence>
<dbReference type="GO" id="GO:0020037">
    <property type="term" value="F:heme binding"/>
    <property type="evidence" value="ECO:0007669"/>
    <property type="project" value="InterPro"/>
</dbReference>
<reference evidence="10" key="2">
    <citation type="submission" date="2023-05" db="EMBL/GenBank/DDBJ databases">
        <authorList>
            <consortium name="Lawrence Berkeley National Laboratory"/>
            <person name="Steindorff A."/>
            <person name="Hensen N."/>
            <person name="Bonometti L."/>
            <person name="Westerberg I."/>
            <person name="Brannstrom I.O."/>
            <person name="Guillou S."/>
            <person name="Cros-Aarteil S."/>
            <person name="Calhoun S."/>
            <person name="Haridas S."/>
            <person name="Kuo A."/>
            <person name="Mondo S."/>
            <person name="Pangilinan J."/>
            <person name="Riley R."/>
            <person name="Labutti K."/>
            <person name="Andreopoulos B."/>
            <person name="Lipzen A."/>
            <person name="Chen C."/>
            <person name="Yanf M."/>
            <person name="Daum C."/>
            <person name="Ng V."/>
            <person name="Clum A."/>
            <person name="Ohm R."/>
            <person name="Martin F."/>
            <person name="Silar P."/>
            <person name="Natvig D."/>
            <person name="Lalanne C."/>
            <person name="Gautier V."/>
            <person name="Ament-Velasquez S.L."/>
            <person name="Kruys A."/>
            <person name="Hutchinson M.I."/>
            <person name="Powell A.J."/>
            <person name="Barry K."/>
            <person name="Miller A.N."/>
            <person name="Grigoriev I.V."/>
            <person name="Debuchy R."/>
            <person name="Gladieux P."/>
            <person name="Thoren M.H."/>
            <person name="Johannesson H."/>
        </authorList>
    </citation>
    <scope>NUCLEOTIDE SEQUENCE</scope>
    <source>
        <strain evidence="10">CBS 359.72</strain>
    </source>
</reference>
<keyword evidence="4 8" id="KW-0479">Metal-binding</keyword>
<comment type="caution">
    <text evidence="10">The sequence shown here is derived from an EMBL/GenBank/DDBJ whole genome shotgun (WGS) entry which is preliminary data.</text>
</comment>
<keyword evidence="3 8" id="KW-0349">Heme</keyword>
<dbReference type="Gene3D" id="1.10.630.10">
    <property type="entry name" value="Cytochrome P450"/>
    <property type="match status" value="1"/>
</dbReference>
<comment type="cofactor">
    <cofactor evidence="1 8">
        <name>heme</name>
        <dbReference type="ChEBI" id="CHEBI:30413"/>
    </cofactor>
</comment>
<evidence type="ECO:0000256" key="6">
    <source>
        <dbReference type="ARBA" id="ARBA00023004"/>
    </source>
</evidence>
<gene>
    <name evidence="10" type="ORF">C7999DRAFT_44938</name>
</gene>
<reference evidence="10" key="1">
    <citation type="journal article" date="2023" name="Mol. Phylogenet. Evol.">
        <title>Genome-scale phylogeny and comparative genomics of the fungal order Sordariales.</title>
        <authorList>
            <person name="Hensen N."/>
            <person name="Bonometti L."/>
            <person name="Westerberg I."/>
            <person name="Brannstrom I.O."/>
            <person name="Guillou S."/>
            <person name="Cros-Aarteil S."/>
            <person name="Calhoun S."/>
            <person name="Haridas S."/>
            <person name="Kuo A."/>
            <person name="Mondo S."/>
            <person name="Pangilinan J."/>
            <person name="Riley R."/>
            <person name="LaButti K."/>
            <person name="Andreopoulos B."/>
            <person name="Lipzen A."/>
            <person name="Chen C."/>
            <person name="Yan M."/>
            <person name="Daum C."/>
            <person name="Ng V."/>
            <person name="Clum A."/>
            <person name="Steindorff A."/>
            <person name="Ohm R.A."/>
            <person name="Martin F."/>
            <person name="Silar P."/>
            <person name="Natvig D.O."/>
            <person name="Lalanne C."/>
            <person name="Gautier V."/>
            <person name="Ament-Velasquez S.L."/>
            <person name="Kruys A."/>
            <person name="Hutchinson M.I."/>
            <person name="Powell A.J."/>
            <person name="Barry K."/>
            <person name="Miller A.N."/>
            <person name="Grigoriev I.V."/>
            <person name="Debuchy R."/>
            <person name="Gladieux P."/>
            <person name="Hiltunen Thoren M."/>
            <person name="Johannesson H."/>
        </authorList>
    </citation>
    <scope>NUCLEOTIDE SEQUENCE</scope>
    <source>
        <strain evidence="10">CBS 359.72</strain>
    </source>
</reference>
<dbReference type="InterPro" id="IPR036396">
    <property type="entry name" value="Cyt_P450_sf"/>
</dbReference>
<dbReference type="EMBL" id="MU857852">
    <property type="protein sequence ID" value="KAK4243197.1"/>
    <property type="molecule type" value="Genomic_DNA"/>
</dbReference>
<protein>
    <submittedName>
        <fullName evidence="10">Fumitremorgin C monooxygenase</fullName>
    </submittedName>
</protein>
<accession>A0AAN7HFC9</accession>